<evidence type="ECO:0000313" key="2">
    <source>
        <dbReference type="Proteomes" id="UP001142489"/>
    </source>
</evidence>
<sequence>MSLWKKSLHRSVRTCIGICRNACTNQEYKSPVNPCLISSWSYCCSRRGERLKATVYCGKTTQDGSIESFWYFTQGFPAMWQMFSCNVLWHTKNEVLSTPLVSREIEQLSLPNGKWVCKVANPCKPHVREVRDENETLVKLSMVSPKNKNKLIGTMQIEARPDFIPRRVSKPAEKCKCKQKCSKSELAGSRTSCFDLGRIFCCKQKGQKQKYHDYSLPYARHYNAFSQSPTPPFNHLGPYNAFGKGPPSPIETPVCSFPTLTGKPCASRHQRWSTVNPKPTTRPLLTSLFTPWRDLSMTCGSPSTLQTMADQMIFILGHLFFSSQKSVTICKLSAWPDIKLFPSLRCEIRECTMVSGPIRRVVKRCQGECKASCGYGEYEHAHFRCSVPGLVYCCRSTKDEGGQSPPYIISPCKHRCSPTDSMEHGPFCGASGSVCCCKQKGKKIKNYNAAVSFPERQFPPVKMFPATIKTLGTYYTPQKRENNNS</sequence>
<reference evidence="1" key="1">
    <citation type="journal article" date="2023" name="DNA Res.">
        <title>Chromosome-level genome assembly of Phrynocephalus forsythii using third-generation DNA sequencing and Hi-C analysis.</title>
        <authorList>
            <person name="Qi Y."/>
            <person name="Zhao W."/>
            <person name="Zhao Y."/>
            <person name="Niu C."/>
            <person name="Cao S."/>
            <person name="Zhang Y."/>
        </authorList>
    </citation>
    <scope>NUCLEOTIDE SEQUENCE</scope>
    <source>
        <tissue evidence="1">Muscle</tissue>
    </source>
</reference>
<organism evidence="1 2">
    <name type="scientific">Phrynocephalus forsythii</name>
    <dbReference type="NCBI Taxonomy" id="171643"/>
    <lineage>
        <taxon>Eukaryota</taxon>
        <taxon>Metazoa</taxon>
        <taxon>Chordata</taxon>
        <taxon>Craniata</taxon>
        <taxon>Vertebrata</taxon>
        <taxon>Euteleostomi</taxon>
        <taxon>Lepidosauria</taxon>
        <taxon>Squamata</taxon>
        <taxon>Bifurcata</taxon>
        <taxon>Unidentata</taxon>
        <taxon>Episquamata</taxon>
        <taxon>Toxicofera</taxon>
        <taxon>Iguania</taxon>
        <taxon>Acrodonta</taxon>
        <taxon>Agamidae</taxon>
        <taxon>Agaminae</taxon>
        <taxon>Phrynocephalus</taxon>
    </lineage>
</organism>
<dbReference type="Proteomes" id="UP001142489">
    <property type="component" value="Unassembled WGS sequence"/>
</dbReference>
<gene>
    <name evidence="1" type="ORF">JRQ81_005257</name>
</gene>
<dbReference type="AlphaFoldDB" id="A0A9Q0Y2R2"/>
<evidence type="ECO:0000313" key="1">
    <source>
        <dbReference type="EMBL" id="KAJ7341310.1"/>
    </source>
</evidence>
<proteinExistence type="predicted"/>
<protein>
    <submittedName>
        <fullName evidence="1">Uncharacterized protein</fullName>
    </submittedName>
</protein>
<name>A0A9Q0Y2R2_9SAUR</name>
<dbReference type="EMBL" id="JAPFRF010000002">
    <property type="protein sequence ID" value="KAJ7341310.1"/>
    <property type="molecule type" value="Genomic_DNA"/>
</dbReference>
<keyword evidence="2" id="KW-1185">Reference proteome</keyword>
<comment type="caution">
    <text evidence="1">The sequence shown here is derived from an EMBL/GenBank/DDBJ whole genome shotgun (WGS) entry which is preliminary data.</text>
</comment>
<accession>A0A9Q0Y2R2</accession>